<dbReference type="Pfam" id="PF01256">
    <property type="entry name" value="Carb_kinase"/>
    <property type="match status" value="1"/>
</dbReference>
<dbReference type="Gene3D" id="3.40.50.10260">
    <property type="entry name" value="YjeF N-terminal domain"/>
    <property type="match status" value="1"/>
</dbReference>
<dbReference type="EMBL" id="QNRQ01000001">
    <property type="protein sequence ID" value="RBP43109.1"/>
    <property type="molecule type" value="Genomic_DNA"/>
</dbReference>
<feature type="binding site" evidence="18">
    <location>
        <begin position="125"/>
        <end position="131"/>
    </location>
    <ligand>
        <name>(6S)-NADPHX</name>
        <dbReference type="ChEBI" id="CHEBI:64076"/>
    </ligand>
</feature>
<feature type="binding site" evidence="17">
    <location>
        <position position="369"/>
    </location>
    <ligand>
        <name>(6S)-NADPHX</name>
        <dbReference type="ChEBI" id="CHEBI:64076"/>
    </ligand>
</feature>
<evidence type="ECO:0000256" key="10">
    <source>
        <dbReference type="ARBA" id="ARBA00023027"/>
    </source>
</evidence>
<evidence type="ECO:0000313" key="22">
    <source>
        <dbReference type="EMBL" id="RBP43109.1"/>
    </source>
</evidence>
<dbReference type="RefSeq" id="WP_113931415.1">
    <property type="nucleotide sequence ID" value="NZ_JACCEU010000001.1"/>
</dbReference>
<dbReference type="NCBIfam" id="TIGR00196">
    <property type="entry name" value="yjeF_cterm"/>
    <property type="match status" value="1"/>
</dbReference>
<dbReference type="InterPro" id="IPR030677">
    <property type="entry name" value="Nnr"/>
</dbReference>
<keyword evidence="12 17" id="KW-0456">Lyase</keyword>
<evidence type="ECO:0000256" key="12">
    <source>
        <dbReference type="ARBA" id="ARBA00023239"/>
    </source>
</evidence>
<gene>
    <name evidence="18" type="primary">nnrE</name>
    <name evidence="17" type="synonym">nnrD</name>
    <name evidence="22" type="ORF">DFR37_101234</name>
</gene>
<dbReference type="PROSITE" id="PS01050">
    <property type="entry name" value="YJEF_C_2"/>
    <property type="match status" value="1"/>
</dbReference>
<feature type="binding site" evidence="17">
    <location>
        <begin position="401"/>
        <end position="405"/>
    </location>
    <ligand>
        <name>AMP</name>
        <dbReference type="ChEBI" id="CHEBI:456215"/>
    </ligand>
</feature>
<proteinExistence type="inferred from homology"/>
<keyword evidence="9 18" id="KW-0630">Potassium</keyword>
<dbReference type="InterPro" id="IPR004443">
    <property type="entry name" value="YjeF_N_dom"/>
</dbReference>
<feature type="binding site" evidence="17">
    <location>
        <position position="430"/>
    </location>
    <ligand>
        <name>AMP</name>
        <dbReference type="ChEBI" id="CHEBI:456215"/>
    </ligand>
</feature>
<comment type="caution">
    <text evidence="18">Lacks conserved residue(s) required for the propagation of feature annotation.</text>
</comment>
<dbReference type="InterPro" id="IPR017953">
    <property type="entry name" value="Carbohydrate_kinase_pred_CS"/>
</dbReference>
<organism evidence="22 23">
    <name type="scientific">Eoetvoesiella caeni</name>
    <dbReference type="NCBI Taxonomy" id="645616"/>
    <lineage>
        <taxon>Bacteria</taxon>
        <taxon>Pseudomonadati</taxon>
        <taxon>Pseudomonadota</taxon>
        <taxon>Betaproteobacteria</taxon>
        <taxon>Burkholderiales</taxon>
        <taxon>Alcaligenaceae</taxon>
        <taxon>Eoetvoesiella</taxon>
    </lineage>
</organism>
<dbReference type="Pfam" id="PF03853">
    <property type="entry name" value="YjeF_N"/>
    <property type="match status" value="1"/>
</dbReference>
<feature type="binding site" evidence="18">
    <location>
        <position position="61"/>
    </location>
    <ligand>
        <name>K(+)</name>
        <dbReference type="ChEBI" id="CHEBI:29103"/>
    </ligand>
</feature>
<comment type="cofactor">
    <cofactor evidence="18 19">
        <name>K(+)</name>
        <dbReference type="ChEBI" id="CHEBI:29103"/>
    </cofactor>
    <text evidence="18 19">Binds 1 potassium ion per subunit.</text>
</comment>
<comment type="similarity">
    <text evidence="3 19">In the N-terminal section; belongs to the NnrE/AIBP family.</text>
</comment>
<evidence type="ECO:0000256" key="18">
    <source>
        <dbReference type="HAMAP-Rule" id="MF_01966"/>
    </source>
</evidence>
<keyword evidence="8 17" id="KW-0521">NADP</keyword>
<evidence type="ECO:0000256" key="19">
    <source>
        <dbReference type="PIRNR" id="PIRNR017184"/>
    </source>
</evidence>
<dbReference type="InterPro" id="IPR036652">
    <property type="entry name" value="YjeF_N_dom_sf"/>
</dbReference>
<feature type="binding site" evidence="18">
    <location>
        <position position="157"/>
    </location>
    <ligand>
        <name>K(+)</name>
        <dbReference type="ChEBI" id="CHEBI:29103"/>
    </ligand>
</feature>
<evidence type="ECO:0000256" key="9">
    <source>
        <dbReference type="ARBA" id="ARBA00022958"/>
    </source>
</evidence>
<dbReference type="PANTHER" id="PTHR12592">
    <property type="entry name" value="ATP-DEPENDENT (S)-NAD(P)H-HYDRATE DEHYDRATASE FAMILY MEMBER"/>
    <property type="match status" value="1"/>
</dbReference>
<evidence type="ECO:0000256" key="1">
    <source>
        <dbReference type="ARBA" id="ARBA00000013"/>
    </source>
</evidence>
<comment type="caution">
    <text evidence="22">The sequence shown here is derived from an EMBL/GenBank/DDBJ whole genome shotgun (WGS) entry which is preliminary data.</text>
</comment>
<feature type="domain" description="YjeF N-terminal" evidence="21">
    <location>
        <begin position="14"/>
        <end position="211"/>
    </location>
</feature>
<comment type="function">
    <text evidence="18">Catalyzes the epimerization of the S- and R-forms of NAD(P)HX, a damaged form of NAD(P)H that is a result of enzymatic or heat-dependent hydration. This is a prerequisite for the S-specific NAD(P)H-hydrate dehydratase to allow the repair of both epimers of NAD(P)HX.</text>
</comment>
<dbReference type="GO" id="GO:0046496">
    <property type="term" value="P:nicotinamide nucleotide metabolic process"/>
    <property type="evidence" value="ECO:0007669"/>
    <property type="project" value="UniProtKB-UniRule"/>
</dbReference>
<evidence type="ECO:0000259" key="20">
    <source>
        <dbReference type="PROSITE" id="PS51383"/>
    </source>
</evidence>
<evidence type="ECO:0000256" key="13">
    <source>
        <dbReference type="ARBA" id="ARBA00023268"/>
    </source>
</evidence>
<dbReference type="HAMAP" id="MF_01966">
    <property type="entry name" value="NADHX_epimerase"/>
    <property type="match status" value="1"/>
</dbReference>
<comment type="similarity">
    <text evidence="18">Belongs to the NnrE/AIBP family.</text>
</comment>
<dbReference type="EC" id="4.2.1.136" evidence="19"/>
<comment type="function">
    <text evidence="14 19">Bifunctional enzyme that catalyzes the epimerization of the S- and R-forms of NAD(P)HX and the dehydration of the S-form of NAD(P)HX at the expense of ADP, which is converted to AMP. This allows the repair of both epimers of NAD(P)HX, a damaged form of NAD(P)H that is a result of enzymatic or heat-dependent hydration.</text>
</comment>
<evidence type="ECO:0000256" key="11">
    <source>
        <dbReference type="ARBA" id="ARBA00023235"/>
    </source>
</evidence>
<evidence type="ECO:0000256" key="15">
    <source>
        <dbReference type="ARBA" id="ARBA00048238"/>
    </source>
</evidence>
<keyword evidence="6 17" id="KW-0547">Nucleotide-binding</keyword>
<keyword evidence="10 17" id="KW-0520">NAD</keyword>
<comment type="subunit">
    <text evidence="17">Homotetramer.</text>
</comment>
<evidence type="ECO:0000256" key="7">
    <source>
        <dbReference type="ARBA" id="ARBA00022840"/>
    </source>
</evidence>
<keyword evidence="11 18" id="KW-0413">Isomerase</keyword>
<evidence type="ECO:0000256" key="17">
    <source>
        <dbReference type="HAMAP-Rule" id="MF_01965"/>
    </source>
</evidence>
<keyword evidence="7 17" id="KW-0067">ATP-binding</keyword>
<dbReference type="NCBIfam" id="TIGR00197">
    <property type="entry name" value="yjeF_nterm"/>
    <property type="match status" value="1"/>
</dbReference>
<evidence type="ECO:0000256" key="6">
    <source>
        <dbReference type="ARBA" id="ARBA00022741"/>
    </source>
</evidence>
<comment type="catalytic activity">
    <reaction evidence="1 18 19">
        <text>(6R)-NADHX = (6S)-NADHX</text>
        <dbReference type="Rhea" id="RHEA:32215"/>
        <dbReference type="ChEBI" id="CHEBI:64074"/>
        <dbReference type="ChEBI" id="CHEBI:64075"/>
        <dbReference type="EC" id="5.1.99.6"/>
    </reaction>
</comment>
<keyword evidence="13" id="KW-0511">Multifunctional enzyme</keyword>
<protein>
    <recommendedName>
        <fullName evidence="19">Bifunctional NAD(P)H-hydrate repair enzyme</fullName>
    </recommendedName>
    <alternativeName>
        <fullName evidence="19">Nicotinamide nucleotide repair protein</fullName>
    </alternativeName>
    <domain>
        <recommendedName>
            <fullName evidence="19">ADP-dependent (S)-NAD(P)H-hydrate dehydratase</fullName>
            <ecNumber evidence="19">4.2.1.136</ecNumber>
        </recommendedName>
        <alternativeName>
            <fullName evidence="19">ADP-dependent NAD(P)HX dehydratase</fullName>
        </alternativeName>
    </domain>
    <domain>
        <recommendedName>
            <fullName evidence="19">NAD(P)H-hydrate epimerase</fullName>
            <ecNumber evidence="19">5.1.99.6</ecNumber>
        </recommendedName>
    </domain>
</protein>
<evidence type="ECO:0000259" key="21">
    <source>
        <dbReference type="PROSITE" id="PS51385"/>
    </source>
</evidence>
<dbReference type="AlphaFoldDB" id="A0A366HJH8"/>
<evidence type="ECO:0000256" key="5">
    <source>
        <dbReference type="ARBA" id="ARBA00022723"/>
    </source>
</evidence>
<dbReference type="CDD" id="cd01171">
    <property type="entry name" value="YXKO-related"/>
    <property type="match status" value="1"/>
</dbReference>
<feature type="binding site" evidence="17">
    <location>
        <position position="431"/>
    </location>
    <ligand>
        <name>(6S)-NADPHX</name>
        <dbReference type="ChEBI" id="CHEBI:64076"/>
    </ligand>
</feature>
<comment type="function">
    <text evidence="17">Catalyzes the dehydration of the S-form of NAD(P)HX at the expense of ADP, which is converted to AMP. Together with NAD(P)HX epimerase, which catalyzes the epimerization of the S- and R-forms, the enzyme allows the repair of both epimers of NAD(P)HX, a damaged form of NAD(P)H that is a result of enzymatic or heat-dependent hydration.</text>
</comment>
<keyword evidence="5 18" id="KW-0479">Metal-binding</keyword>
<dbReference type="PANTHER" id="PTHR12592:SF0">
    <property type="entry name" value="ATP-DEPENDENT (S)-NAD(P)H-HYDRATE DEHYDRATASE"/>
    <property type="match status" value="1"/>
</dbReference>
<feature type="binding site" evidence="18">
    <location>
        <position position="121"/>
    </location>
    <ligand>
        <name>K(+)</name>
        <dbReference type="ChEBI" id="CHEBI:29103"/>
    </ligand>
</feature>
<dbReference type="PROSITE" id="PS51383">
    <property type="entry name" value="YJEF_C_3"/>
    <property type="match status" value="1"/>
</dbReference>
<feature type="binding site" evidence="18">
    <location>
        <begin position="60"/>
        <end position="64"/>
    </location>
    <ligand>
        <name>(6S)-NADPHX</name>
        <dbReference type="ChEBI" id="CHEBI:64076"/>
    </ligand>
</feature>
<dbReference type="HAMAP" id="MF_01965">
    <property type="entry name" value="NADHX_dehydratase"/>
    <property type="match status" value="1"/>
</dbReference>
<evidence type="ECO:0000256" key="2">
    <source>
        <dbReference type="ARBA" id="ARBA00000909"/>
    </source>
</evidence>
<dbReference type="SUPFAM" id="SSF53613">
    <property type="entry name" value="Ribokinase-like"/>
    <property type="match status" value="1"/>
</dbReference>
<dbReference type="InterPro" id="IPR000631">
    <property type="entry name" value="CARKD"/>
</dbReference>
<dbReference type="PROSITE" id="PS51385">
    <property type="entry name" value="YJEF_N"/>
    <property type="match status" value="1"/>
</dbReference>
<evidence type="ECO:0000256" key="4">
    <source>
        <dbReference type="ARBA" id="ARBA00009524"/>
    </source>
</evidence>
<feature type="binding site" evidence="17">
    <location>
        <position position="255"/>
    </location>
    <ligand>
        <name>(6S)-NADPHX</name>
        <dbReference type="ChEBI" id="CHEBI:64076"/>
    </ligand>
</feature>
<dbReference type="GO" id="GO:0052856">
    <property type="term" value="F:NAD(P)HX epimerase activity"/>
    <property type="evidence" value="ECO:0007669"/>
    <property type="project" value="UniProtKB-UniRule"/>
</dbReference>
<dbReference type="GO" id="GO:0052855">
    <property type="term" value="F:ADP-dependent NAD(P)H-hydrate dehydratase activity"/>
    <property type="evidence" value="ECO:0007669"/>
    <property type="project" value="UniProtKB-UniRule"/>
</dbReference>
<dbReference type="SUPFAM" id="SSF64153">
    <property type="entry name" value="YjeF N-terminal domain-like"/>
    <property type="match status" value="1"/>
</dbReference>
<evidence type="ECO:0000256" key="3">
    <source>
        <dbReference type="ARBA" id="ARBA00006001"/>
    </source>
</evidence>
<reference evidence="22 23" key="1">
    <citation type="submission" date="2018-06" db="EMBL/GenBank/DDBJ databases">
        <title>Genomic Encyclopedia of Type Strains, Phase IV (KMG-IV): sequencing the most valuable type-strain genomes for metagenomic binning, comparative biology and taxonomic classification.</title>
        <authorList>
            <person name="Goeker M."/>
        </authorList>
    </citation>
    <scope>NUCLEOTIDE SEQUENCE [LARGE SCALE GENOMIC DNA]</scope>
    <source>
        <strain evidence="22 23">DSM 25520</strain>
    </source>
</reference>
<feature type="domain" description="YjeF C-terminal" evidence="20">
    <location>
        <begin position="221"/>
        <end position="485"/>
    </location>
</feature>
<dbReference type="Gene3D" id="3.40.1190.20">
    <property type="match status" value="1"/>
</dbReference>
<comment type="catalytic activity">
    <reaction evidence="2 18 19">
        <text>(6R)-NADPHX = (6S)-NADPHX</text>
        <dbReference type="Rhea" id="RHEA:32227"/>
        <dbReference type="ChEBI" id="CHEBI:64076"/>
        <dbReference type="ChEBI" id="CHEBI:64077"/>
        <dbReference type="EC" id="5.1.99.6"/>
    </reaction>
</comment>
<dbReference type="GO" id="GO:0005524">
    <property type="term" value="F:ATP binding"/>
    <property type="evidence" value="ECO:0007669"/>
    <property type="project" value="UniProtKB-UniRule"/>
</dbReference>
<dbReference type="GO" id="GO:0046872">
    <property type="term" value="F:metal ion binding"/>
    <property type="evidence" value="ECO:0007669"/>
    <property type="project" value="UniProtKB-UniRule"/>
</dbReference>
<evidence type="ECO:0000256" key="16">
    <source>
        <dbReference type="ARBA" id="ARBA00049209"/>
    </source>
</evidence>
<comment type="similarity">
    <text evidence="17">Belongs to the NnrD/CARKD family.</text>
</comment>
<sequence length="491" mass="50268">MAIDEYALLTPAEMAQADSAAVAHGVEGLALMEAAGLAVARAVQERWSPRPLTVLCGPGNNGGDGFVAARHLASWGWPVTLGLLGTKESLSGDAAHHASLWTGAIHPMSTGLLDGAQLVVDALFGAGLSRALRGAARDVVQALSRAQIPVCAVDVPSGMDGATGQVLGVAAQAALTVTFFRRKPGHVLLPGRCLCGDVVVADIGIPDTVLTQVASTTYANSPGLWLADYPWPRQDGHKYNRGHVLVVGGEILTGAARLSALSAARVGAGLVTVAAPEPAWAVYASALTSVMVQPLDDAGGLPYLLADERRNVIVVGPGAGVSEATRQHVLAGLKTGRGVVLDADAITSFHSAPQQLFNAIAGPCVLTPHEGEFTRIFDFSGSKLERARAAAAQSGAVVVLKGADTVVASPDGCAVVNENAPPDLATGGTGDVLTGLIAGLMAQGLDPFQAAAAGVWLQGQAAQCFGPGLIAEDLPNILPEVLRQLKQWPMR</sequence>
<feature type="binding site" evidence="18">
    <location>
        <position position="154"/>
    </location>
    <ligand>
        <name>(6S)-NADPHX</name>
        <dbReference type="ChEBI" id="CHEBI:64076"/>
    </ligand>
</feature>
<dbReference type="PIRSF" id="PIRSF017184">
    <property type="entry name" value="Nnr"/>
    <property type="match status" value="1"/>
</dbReference>
<dbReference type="GO" id="GO:0110051">
    <property type="term" value="P:metabolite repair"/>
    <property type="evidence" value="ECO:0007669"/>
    <property type="project" value="TreeGrafter"/>
</dbReference>
<comment type="cofactor">
    <cofactor evidence="17">
        <name>Mg(2+)</name>
        <dbReference type="ChEBI" id="CHEBI:18420"/>
    </cofactor>
</comment>
<comment type="catalytic activity">
    <reaction evidence="16 17 19">
        <text>(6S)-NADPHX + ADP = AMP + phosphate + NADPH + H(+)</text>
        <dbReference type="Rhea" id="RHEA:32235"/>
        <dbReference type="ChEBI" id="CHEBI:15378"/>
        <dbReference type="ChEBI" id="CHEBI:43474"/>
        <dbReference type="ChEBI" id="CHEBI:57783"/>
        <dbReference type="ChEBI" id="CHEBI:64076"/>
        <dbReference type="ChEBI" id="CHEBI:456215"/>
        <dbReference type="ChEBI" id="CHEBI:456216"/>
        <dbReference type="EC" id="4.2.1.136"/>
    </reaction>
</comment>
<dbReference type="OrthoDB" id="9806925at2"/>
<dbReference type="InterPro" id="IPR029056">
    <property type="entry name" value="Ribokinase-like"/>
</dbReference>
<name>A0A366HJH8_9BURK</name>
<accession>A0A366HJH8</accession>
<evidence type="ECO:0000256" key="14">
    <source>
        <dbReference type="ARBA" id="ARBA00025153"/>
    </source>
</evidence>
<dbReference type="EC" id="5.1.99.6" evidence="19"/>
<keyword evidence="23" id="KW-1185">Reference proteome</keyword>
<evidence type="ECO:0000313" key="23">
    <source>
        <dbReference type="Proteomes" id="UP000253628"/>
    </source>
</evidence>
<dbReference type="Proteomes" id="UP000253628">
    <property type="component" value="Unassembled WGS sequence"/>
</dbReference>
<evidence type="ECO:0000256" key="8">
    <source>
        <dbReference type="ARBA" id="ARBA00022857"/>
    </source>
</evidence>
<comment type="similarity">
    <text evidence="4 19">In the C-terminal section; belongs to the NnrD/CARKD family.</text>
</comment>
<comment type="catalytic activity">
    <reaction evidence="15 17 19">
        <text>(6S)-NADHX + ADP = AMP + phosphate + NADH + H(+)</text>
        <dbReference type="Rhea" id="RHEA:32223"/>
        <dbReference type="ChEBI" id="CHEBI:15378"/>
        <dbReference type="ChEBI" id="CHEBI:43474"/>
        <dbReference type="ChEBI" id="CHEBI:57945"/>
        <dbReference type="ChEBI" id="CHEBI:64074"/>
        <dbReference type="ChEBI" id="CHEBI:456215"/>
        <dbReference type="ChEBI" id="CHEBI:456216"/>
        <dbReference type="EC" id="4.2.1.136"/>
    </reaction>
</comment>
<feature type="binding site" evidence="17">
    <location>
        <position position="318"/>
    </location>
    <ligand>
        <name>(6S)-NADPHX</name>
        <dbReference type="ChEBI" id="CHEBI:64076"/>
    </ligand>
</feature>